<reference evidence="3" key="1">
    <citation type="journal article" date="2019" name="Sci. Rep.">
        <title>Draft genome of Tanacetum cinerariifolium, the natural source of mosquito coil.</title>
        <authorList>
            <person name="Yamashiro T."/>
            <person name="Shiraishi A."/>
            <person name="Satake H."/>
            <person name="Nakayama K."/>
        </authorList>
    </citation>
    <scope>NUCLEOTIDE SEQUENCE</scope>
</reference>
<keyword evidence="3" id="KW-0808">Transferase</keyword>
<feature type="non-terminal residue" evidence="3">
    <location>
        <position position="1"/>
    </location>
</feature>
<dbReference type="Pfam" id="PF00078">
    <property type="entry name" value="RVT_1"/>
    <property type="match status" value="1"/>
</dbReference>
<feature type="compositionally biased region" description="Acidic residues" evidence="1">
    <location>
        <begin position="640"/>
        <end position="651"/>
    </location>
</feature>
<dbReference type="InterPro" id="IPR036691">
    <property type="entry name" value="Endo/exonu/phosph_ase_sf"/>
</dbReference>
<proteinExistence type="predicted"/>
<dbReference type="InterPro" id="IPR052343">
    <property type="entry name" value="Retrotransposon-Effector_Assoc"/>
</dbReference>
<accession>A0A699I740</accession>
<dbReference type="Gene3D" id="3.60.10.10">
    <property type="entry name" value="Endonuclease/exonuclease/phosphatase"/>
    <property type="match status" value="1"/>
</dbReference>
<dbReference type="GO" id="GO:0003964">
    <property type="term" value="F:RNA-directed DNA polymerase activity"/>
    <property type="evidence" value="ECO:0007669"/>
    <property type="project" value="UniProtKB-KW"/>
</dbReference>
<evidence type="ECO:0000259" key="2">
    <source>
        <dbReference type="PROSITE" id="PS50878"/>
    </source>
</evidence>
<feature type="region of interest" description="Disordered" evidence="1">
    <location>
        <begin position="756"/>
        <end position="776"/>
    </location>
</feature>
<organism evidence="3">
    <name type="scientific">Tanacetum cinerariifolium</name>
    <name type="common">Dalmatian daisy</name>
    <name type="synonym">Chrysanthemum cinerariifolium</name>
    <dbReference type="NCBI Taxonomy" id="118510"/>
    <lineage>
        <taxon>Eukaryota</taxon>
        <taxon>Viridiplantae</taxon>
        <taxon>Streptophyta</taxon>
        <taxon>Embryophyta</taxon>
        <taxon>Tracheophyta</taxon>
        <taxon>Spermatophyta</taxon>
        <taxon>Magnoliopsida</taxon>
        <taxon>eudicotyledons</taxon>
        <taxon>Gunneridae</taxon>
        <taxon>Pentapetalae</taxon>
        <taxon>asterids</taxon>
        <taxon>campanulids</taxon>
        <taxon>Asterales</taxon>
        <taxon>Asteraceae</taxon>
        <taxon>Asteroideae</taxon>
        <taxon>Anthemideae</taxon>
        <taxon>Anthemidinae</taxon>
        <taxon>Tanacetum</taxon>
    </lineage>
</organism>
<dbReference type="PROSITE" id="PS50878">
    <property type="entry name" value="RT_POL"/>
    <property type="match status" value="1"/>
</dbReference>
<dbReference type="PANTHER" id="PTHR46890:SF50">
    <property type="entry name" value="RNA-DIRECTED DNA POLYMERASE, EUKARYOTA, REVERSE TRANSCRIPTASE ZINC-BINDING DOMAIN PROTEIN-RELATED"/>
    <property type="match status" value="1"/>
</dbReference>
<sequence length="1218" mass="137725">IALIPKVPDANLVKDFRPISRIGSMYKIIAKILANRLVGVLGDIVNEVQSAFITKRQILDAPFILNEVIQWCKLKKKQSLIFKVDFEKAYDSVRWDFLDDVLKKFGFGNKWCAWIQSCLRSSSGSIIINGSPTEEFQFFKGLKQGDPLSLFLFILFMESLHLSFQRVMDVGMFKGINLSPLVNLSHMFYADDAVFVGQWCDGNINTHVHVLECFFQASGLRINMCKSKIIGVNVGDEKVKSAASKLGCLILNTLFSYLGTKVGGNMSRLQAWTEVVDKSLIDCVTFVRVHSLSFFSGHELNSNKASWVKWKIVLASKEKEGLGVGKVSRAGSRSCWRNIVNEVRILSNQGIKVLDYMRIKLGNGESTAFSDDNWIGGKVLKSKEDDVPGISTLIYVSNFPDSFSAKDLFHSCKQYGHVVDTLSHLRGRKMGRGSDLFHRAHLNNNKVPTEQKFGYNRNINNVRAKEGVTTGSSKSYVHAVKVKNMFGVLECDSMPSIILDDECLISKDLSKALLGRVKYFASLPNLKIVLNNEGFAEIKIQYMGEFWVLLEFPSSKTKELFQENMGVGSWFSVLKQASSDFIPEGRIVWVEIEGVPFKLWSKNTFKRISAKWGELLDVDDQEEEGIFIRAKDVPGWVPEFVDDSDDDDESDNGFKDGDAKVQDEGRCGNDSDEVEVLETVFDESLEKKVNRSEDPFGIYLLLNKNKDKSKNMKPFYHSLKYPPGFTPNGGNNEFCIHEENVRSVNEANSLYCNMEENQNGQERNSTNKGSKEEISGSVCSGNFKKSEVPRNWGSILCVLEELVKVGQAMGYNMEGCVNNMTAIIKSQGASGFIDELSFFEYPRPRPKGQKRLGQGVVDFVGNSGGILCIWDSNSFRKNNVIVLDYFCMVWGVWLKTGVDILMVVVYAPQELRDKRILWDYLEHVINQWDSEVVFMGDFNEVRFKFERFGSVFNVQGANMFNAFIVNAGLEEVPLGGSSFTWCHKSATKMSKLDRLEVLNSIQHLDKIKAMDVAQKAKIKWVIEGDENTRYFHGVLNKKRSQLNIRGIMVDGKWTEKSNNVKLEFLHHFRNRFDKPIDNRVHIDMNFSKSITIDQQMDLECAVSKEELKRAVWECGTDKSPGPDGFSFGFYRQFWSSIKNDVFAAVSHFFTFEDIPNGCNSCFIALILKVPDANLVKDFRPISLIGSMYKIIAKILANCLVGVLGDIVNEVQSAFIMER</sequence>
<comment type="caution">
    <text evidence="3">The sequence shown here is derived from an EMBL/GenBank/DDBJ whole genome shotgun (WGS) entry which is preliminary data.</text>
</comment>
<feature type="compositionally biased region" description="Polar residues" evidence="1">
    <location>
        <begin position="756"/>
        <end position="768"/>
    </location>
</feature>
<dbReference type="CDD" id="cd01650">
    <property type="entry name" value="RT_nLTR_like"/>
    <property type="match status" value="1"/>
</dbReference>
<feature type="compositionally biased region" description="Basic and acidic residues" evidence="1">
    <location>
        <begin position="652"/>
        <end position="669"/>
    </location>
</feature>
<feature type="region of interest" description="Disordered" evidence="1">
    <location>
        <begin position="639"/>
        <end position="669"/>
    </location>
</feature>
<keyword evidence="3" id="KW-0548">Nucleotidyltransferase</keyword>
<dbReference type="SUPFAM" id="SSF56219">
    <property type="entry name" value="DNase I-like"/>
    <property type="match status" value="1"/>
</dbReference>
<name>A0A699I740_TANCI</name>
<dbReference type="InterPro" id="IPR043502">
    <property type="entry name" value="DNA/RNA_pol_sf"/>
</dbReference>
<dbReference type="EMBL" id="BKCJ010270085">
    <property type="protein sequence ID" value="GEZ36427.1"/>
    <property type="molecule type" value="Genomic_DNA"/>
</dbReference>
<keyword evidence="3" id="KW-0695">RNA-directed DNA polymerase</keyword>
<feature type="domain" description="Reverse transcriptase" evidence="2">
    <location>
        <begin position="1"/>
        <end position="262"/>
    </location>
</feature>
<dbReference type="SUPFAM" id="SSF56672">
    <property type="entry name" value="DNA/RNA polymerases"/>
    <property type="match status" value="1"/>
</dbReference>
<protein>
    <submittedName>
        <fullName evidence="3">RNA-directed DNA polymerase, eukaryota</fullName>
    </submittedName>
</protein>
<evidence type="ECO:0000256" key="1">
    <source>
        <dbReference type="SAM" id="MobiDB-lite"/>
    </source>
</evidence>
<gene>
    <name evidence="3" type="ORF">Tci_508400</name>
</gene>
<evidence type="ECO:0000313" key="3">
    <source>
        <dbReference type="EMBL" id="GEZ36427.1"/>
    </source>
</evidence>
<dbReference type="PANTHER" id="PTHR46890">
    <property type="entry name" value="NON-LTR RETROLELEMENT REVERSE TRANSCRIPTASE-LIKE PROTEIN-RELATED"/>
    <property type="match status" value="1"/>
</dbReference>
<dbReference type="InterPro" id="IPR000477">
    <property type="entry name" value="RT_dom"/>
</dbReference>
<dbReference type="AlphaFoldDB" id="A0A699I740"/>